<protein>
    <submittedName>
        <fullName evidence="2">Uncharacterized protein</fullName>
    </submittedName>
</protein>
<evidence type="ECO:0000313" key="3">
    <source>
        <dbReference type="Proteomes" id="UP000636661"/>
    </source>
</evidence>
<keyword evidence="3" id="KW-1185">Reference proteome</keyword>
<comment type="caution">
    <text evidence="2">The sequence shown here is derived from an EMBL/GenBank/DDBJ whole genome shotgun (WGS) entry which is preliminary data.</text>
</comment>
<proteinExistence type="predicted"/>
<reference evidence="2" key="1">
    <citation type="journal article" date="2014" name="Int. J. Syst. Evol. Microbiol.">
        <title>Complete genome sequence of Corynebacterium casei LMG S-19264T (=DSM 44701T), isolated from a smear-ripened cheese.</title>
        <authorList>
            <consortium name="US DOE Joint Genome Institute (JGI-PGF)"/>
            <person name="Walter F."/>
            <person name="Albersmeier A."/>
            <person name="Kalinowski J."/>
            <person name="Ruckert C."/>
        </authorList>
    </citation>
    <scope>NUCLEOTIDE SEQUENCE</scope>
    <source>
        <strain evidence="2">JCM 4391</strain>
    </source>
</reference>
<feature type="region of interest" description="Disordered" evidence="1">
    <location>
        <begin position="1"/>
        <end position="20"/>
    </location>
</feature>
<name>A0A918M515_9ACTN</name>
<dbReference type="EMBL" id="BMTP01000010">
    <property type="protein sequence ID" value="GGU47736.1"/>
    <property type="molecule type" value="Genomic_DNA"/>
</dbReference>
<gene>
    <name evidence="2" type="ORF">GCM10010274_40290</name>
</gene>
<reference evidence="2" key="2">
    <citation type="submission" date="2020-09" db="EMBL/GenBank/DDBJ databases">
        <authorList>
            <person name="Sun Q."/>
            <person name="Ohkuma M."/>
        </authorList>
    </citation>
    <scope>NUCLEOTIDE SEQUENCE</scope>
    <source>
        <strain evidence="2">JCM 4391</strain>
    </source>
</reference>
<feature type="region of interest" description="Disordered" evidence="1">
    <location>
        <begin position="43"/>
        <end position="78"/>
    </location>
</feature>
<dbReference type="Proteomes" id="UP000636661">
    <property type="component" value="Unassembled WGS sequence"/>
</dbReference>
<sequence length="176" mass="18239">MYVDDDERPRFPGAEPGSADSIMESFQRVLDALDAARAELRDTGALGAPAPPPVTVEPLWERDAAPPAGARPAEPQRRRWAGACGAGAVGGLLVVSSLLANGALGTGDAGPAGPPVRPPHEDVHAPGDGDGRDGPEAPRRTYRLPRLHPGGASPGQHAIEVRAVAARFQDPPARPR</sequence>
<evidence type="ECO:0000313" key="2">
    <source>
        <dbReference type="EMBL" id="GGU47736.1"/>
    </source>
</evidence>
<organism evidence="2 3">
    <name type="scientific">Streptomyces lavendofoliae</name>
    <dbReference type="NCBI Taxonomy" id="67314"/>
    <lineage>
        <taxon>Bacteria</taxon>
        <taxon>Bacillati</taxon>
        <taxon>Actinomycetota</taxon>
        <taxon>Actinomycetes</taxon>
        <taxon>Kitasatosporales</taxon>
        <taxon>Streptomycetaceae</taxon>
        <taxon>Streptomyces</taxon>
    </lineage>
</organism>
<accession>A0A918M515</accession>
<evidence type="ECO:0000256" key="1">
    <source>
        <dbReference type="SAM" id="MobiDB-lite"/>
    </source>
</evidence>
<dbReference type="RefSeq" id="WP_189552267.1">
    <property type="nucleotide sequence ID" value="NZ_BMTP01000010.1"/>
</dbReference>
<feature type="region of interest" description="Disordered" evidence="1">
    <location>
        <begin position="102"/>
        <end position="158"/>
    </location>
</feature>
<feature type="compositionally biased region" description="Basic and acidic residues" evidence="1">
    <location>
        <begin position="118"/>
        <end position="139"/>
    </location>
</feature>
<dbReference type="AlphaFoldDB" id="A0A918M515"/>